<comment type="similarity">
    <text evidence="7">Belongs to the class-III pyridoxal-phosphate-dependent aminotransferase family. BioA subfamily.</text>
</comment>
<evidence type="ECO:0000256" key="3">
    <source>
        <dbReference type="ARBA" id="ARBA00022679"/>
    </source>
</evidence>
<dbReference type="PANTHER" id="PTHR42684">
    <property type="entry name" value="ADENOSYLMETHIONINE-8-AMINO-7-OXONONANOATE AMINOTRANSFERASE"/>
    <property type="match status" value="1"/>
</dbReference>
<dbReference type="NCBIfam" id="TIGR00508">
    <property type="entry name" value="bioA"/>
    <property type="match status" value="1"/>
</dbReference>
<keyword evidence="6 7" id="KW-0663">Pyridoxal phosphate</keyword>
<dbReference type="HAMAP" id="MF_00834">
    <property type="entry name" value="BioA"/>
    <property type="match status" value="1"/>
</dbReference>
<dbReference type="Gene3D" id="3.40.640.10">
    <property type="entry name" value="Type I PLP-dependent aspartate aminotransferase-like (Major domain)"/>
    <property type="match status" value="1"/>
</dbReference>
<keyword evidence="4 7" id="KW-0949">S-adenosyl-L-methionine</keyword>
<comment type="subunit">
    <text evidence="7">Homodimer.</text>
</comment>
<comment type="subcellular location">
    <subcellularLocation>
        <location evidence="7">Cytoplasm</location>
    </subcellularLocation>
</comment>
<dbReference type="PANTHER" id="PTHR42684:SF3">
    <property type="entry name" value="ADENOSYLMETHIONINE-8-AMINO-7-OXONONANOATE AMINOTRANSFERASE"/>
    <property type="match status" value="1"/>
</dbReference>
<gene>
    <name evidence="7" type="primary">bioA</name>
    <name evidence="8" type="ORF">GCM10008938_19100</name>
</gene>
<keyword evidence="7" id="KW-0963">Cytoplasm</keyword>
<feature type="site" description="Participates in the substrate recognition with KAPA and in a stacking interaction with the adenine ring of SAM" evidence="7">
    <location>
        <position position="10"/>
    </location>
</feature>
<comment type="pathway">
    <text evidence="7">Cofactor biosynthesis; biotin biosynthesis; 7,8-diaminononanoate from 8-amino-7-oxononanoate (SAM route): step 1/1.</text>
</comment>
<feature type="binding site" evidence="7">
    <location>
        <position position="258"/>
    </location>
    <ligand>
        <name>substrate</name>
    </ligand>
</feature>
<dbReference type="GO" id="GO:0008483">
    <property type="term" value="F:transaminase activity"/>
    <property type="evidence" value="ECO:0007669"/>
    <property type="project" value="UniProtKB-KW"/>
</dbReference>
<comment type="catalytic activity">
    <reaction evidence="7">
        <text>(8S)-8-amino-7-oxononanoate + S-adenosyl-L-methionine = S-adenosyl-4-methylsulfanyl-2-oxobutanoate + (7R,8S)-7,8-diammoniononanoate</text>
        <dbReference type="Rhea" id="RHEA:16861"/>
        <dbReference type="ChEBI" id="CHEBI:16490"/>
        <dbReference type="ChEBI" id="CHEBI:59789"/>
        <dbReference type="ChEBI" id="CHEBI:149468"/>
        <dbReference type="ChEBI" id="CHEBI:149469"/>
        <dbReference type="EC" id="2.6.1.62"/>
    </reaction>
</comment>
<dbReference type="InterPro" id="IPR049704">
    <property type="entry name" value="Aminotrans_3_PPA_site"/>
</dbReference>
<name>A0ABQ2CZP7_9DEIO</name>
<keyword evidence="9" id="KW-1185">Reference proteome</keyword>
<feature type="binding site" evidence="7">
    <location>
        <position position="45"/>
    </location>
    <ligand>
        <name>substrate</name>
    </ligand>
</feature>
<feature type="binding site" evidence="7">
    <location>
        <position position="229"/>
    </location>
    <ligand>
        <name>pyridoxal 5'-phosphate</name>
        <dbReference type="ChEBI" id="CHEBI:597326"/>
    </ligand>
</feature>
<dbReference type="InterPro" id="IPR015422">
    <property type="entry name" value="PyrdxlP-dep_Trfase_small"/>
</dbReference>
<dbReference type="EC" id="2.6.1.62" evidence="7"/>
<evidence type="ECO:0000256" key="7">
    <source>
        <dbReference type="HAMAP-Rule" id="MF_00834"/>
    </source>
</evidence>
<evidence type="ECO:0000256" key="6">
    <source>
        <dbReference type="ARBA" id="ARBA00022898"/>
    </source>
</evidence>
<dbReference type="EMBL" id="BMOD01000005">
    <property type="protein sequence ID" value="GGJ33036.1"/>
    <property type="molecule type" value="Genomic_DNA"/>
</dbReference>
<evidence type="ECO:0000313" key="9">
    <source>
        <dbReference type="Proteomes" id="UP000632222"/>
    </source>
</evidence>
<dbReference type="InterPro" id="IPR005814">
    <property type="entry name" value="Aminotrans_3"/>
</dbReference>
<evidence type="ECO:0000256" key="4">
    <source>
        <dbReference type="ARBA" id="ARBA00022691"/>
    </source>
</evidence>
<evidence type="ECO:0000256" key="5">
    <source>
        <dbReference type="ARBA" id="ARBA00022756"/>
    </source>
</evidence>
<comment type="cofactor">
    <cofactor evidence="1 7">
        <name>pyridoxal 5'-phosphate</name>
        <dbReference type="ChEBI" id="CHEBI:597326"/>
    </cofactor>
</comment>
<keyword evidence="3 7" id="KW-0808">Transferase</keyword>
<feature type="binding site" evidence="7">
    <location>
        <position position="381"/>
    </location>
    <ligand>
        <name>substrate</name>
    </ligand>
</feature>
<evidence type="ECO:0000256" key="1">
    <source>
        <dbReference type="ARBA" id="ARBA00001933"/>
    </source>
</evidence>
<reference evidence="9" key="1">
    <citation type="journal article" date="2019" name="Int. J. Syst. Evol. Microbiol.">
        <title>The Global Catalogue of Microorganisms (GCM) 10K type strain sequencing project: providing services to taxonomists for standard genome sequencing and annotation.</title>
        <authorList>
            <consortium name="The Broad Institute Genomics Platform"/>
            <consortium name="The Broad Institute Genome Sequencing Center for Infectious Disease"/>
            <person name="Wu L."/>
            <person name="Ma J."/>
        </authorList>
    </citation>
    <scope>NUCLEOTIDE SEQUENCE [LARGE SCALE GENOMIC DNA]</scope>
    <source>
        <strain evidence="9">JCM 14370</strain>
    </source>
</reference>
<dbReference type="CDD" id="cd00610">
    <property type="entry name" value="OAT_like"/>
    <property type="match status" value="1"/>
</dbReference>
<comment type="caution">
    <text evidence="8">The sequence shown here is derived from an EMBL/GenBank/DDBJ whole genome shotgun (WGS) entry which is preliminary data.</text>
</comment>
<dbReference type="InterPro" id="IPR015421">
    <property type="entry name" value="PyrdxlP-dep_Trfase_major"/>
</dbReference>
<evidence type="ECO:0000313" key="8">
    <source>
        <dbReference type="EMBL" id="GGJ33036.1"/>
    </source>
</evidence>
<dbReference type="Gene3D" id="3.90.1150.10">
    <property type="entry name" value="Aspartate Aminotransferase, domain 1"/>
    <property type="match status" value="1"/>
</dbReference>
<dbReference type="InterPro" id="IPR005815">
    <property type="entry name" value="BioA"/>
</dbReference>
<organism evidence="8 9">
    <name type="scientific">Deinococcus roseus</name>
    <dbReference type="NCBI Taxonomy" id="392414"/>
    <lineage>
        <taxon>Bacteria</taxon>
        <taxon>Thermotogati</taxon>
        <taxon>Deinococcota</taxon>
        <taxon>Deinococci</taxon>
        <taxon>Deinococcales</taxon>
        <taxon>Deinococcaceae</taxon>
        <taxon>Deinococcus</taxon>
    </lineage>
</organism>
<dbReference type="NCBIfam" id="NF004624">
    <property type="entry name" value="PRK05964.1"/>
    <property type="match status" value="1"/>
</dbReference>
<keyword evidence="5 7" id="KW-0093">Biotin biosynthesis</keyword>
<feature type="modified residue" description="N6-(pyridoxal phosphate)lysine" evidence="7">
    <location>
        <position position="258"/>
    </location>
</feature>
<proteinExistence type="inferred from homology"/>
<keyword evidence="2 7" id="KW-0032">Aminotransferase</keyword>
<dbReference type="Proteomes" id="UP000632222">
    <property type="component" value="Unassembled WGS sequence"/>
</dbReference>
<feature type="binding site" evidence="7">
    <location>
        <begin position="293"/>
        <end position="294"/>
    </location>
    <ligand>
        <name>pyridoxal 5'-phosphate</name>
        <dbReference type="ChEBI" id="CHEBI:597326"/>
    </ligand>
</feature>
<dbReference type="SUPFAM" id="SSF53383">
    <property type="entry name" value="PLP-dependent transferases"/>
    <property type="match status" value="1"/>
</dbReference>
<protein>
    <recommendedName>
        <fullName evidence="7">Adenosylmethionine-8-amino-7-oxononanoate aminotransferase</fullName>
        <ecNumber evidence="7">2.6.1.62</ecNumber>
    </recommendedName>
    <alternativeName>
        <fullName evidence="7">7,8-diamino-pelargonic acid aminotransferase</fullName>
        <shortName evidence="7">DAPA AT</shortName>
        <shortName evidence="7">DAPA aminotransferase</shortName>
    </alternativeName>
    <alternativeName>
        <fullName evidence="7">7,8-diaminononanoate synthase</fullName>
        <shortName evidence="7">DANS</shortName>
    </alternativeName>
    <alternativeName>
        <fullName evidence="7">Diaminopelargonic acid synthase</fullName>
    </alternativeName>
</protein>
<dbReference type="Pfam" id="PF00202">
    <property type="entry name" value="Aminotran_3"/>
    <property type="match status" value="1"/>
</dbReference>
<dbReference type="InterPro" id="IPR015424">
    <property type="entry name" value="PyrdxlP-dep_Trfase"/>
</dbReference>
<feature type="binding site" evidence="7">
    <location>
        <position position="135"/>
    </location>
    <ligand>
        <name>substrate</name>
    </ligand>
</feature>
<sequence length="418" mass="46135">MASDFIWPPFTQTRTAPDPIKIVRGQGSVLYTEDGLELLDLISSWWVNLHGHAHPVLAEALYQQAQTLEHVIFAGFSHQPAEQLAESLCRLSGLDRLFFSDNGSTSVEVALKMALQYWHNLEQPRKRILTLQGGYHGDTFGAMSVGQSSGFYGPFEHLLFAVDALPFPAAPQASLDWLDRHLQQHAADVAAVILEPLVQGAAGMRMYSPEFLEAVCQKVRMAGGLVILDEVMTGFYRTGKLFAFQHTPVKPDFLCLSKGITGGFMPLGVTLTTSQIFEAFEGNSFSRAFAHGHSYTANPLSCAVANASLELLLHPETLQNISRIEEQHRTFLTELQPQKDIQGARVLGTLLAFEWQCQGEYGSSCSLNLRNAFLQKGLLLRPLGNTLYLMPPYCTTSTQLGRAHQTILQVLGETKSTP</sequence>
<feature type="binding site" evidence="7">
    <location>
        <begin position="103"/>
        <end position="104"/>
    </location>
    <ligand>
        <name>pyridoxal 5'-phosphate</name>
        <dbReference type="ChEBI" id="CHEBI:597326"/>
    </ligand>
</feature>
<feature type="binding site" evidence="7">
    <location>
        <position position="292"/>
    </location>
    <ligand>
        <name>substrate</name>
    </ligand>
</feature>
<dbReference type="PROSITE" id="PS00600">
    <property type="entry name" value="AA_TRANSFER_CLASS_3"/>
    <property type="match status" value="1"/>
</dbReference>
<accession>A0ABQ2CZP7</accession>
<dbReference type="RefSeq" id="WP_189002454.1">
    <property type="nucleotide sequence ID" value="NZ_BMOD01000005.1"/>
</dbReference>
<evidence type="ECO:0000256" key="2">
    <source>
        <dbReference type="ARBA" id="ARBA00022576"/>
    </source>
</evidence>
<comment type="function">
    <text evidence="7">Catalyzes the transfer of the alpha-amino group from S-adenosyl-L-methionine (SAM) to 7-keto-8-aminopelargonic acid (KAPA) to form 7,8-diaminopelargonic acid (DAPA). It is the only aminotransferase known to utilize SAM as an amino donor.</text>
</comment>